<dbReference type="Gene3D" id="3.40.50.300">
    <property type="entry name" value="P-loop containing nucleotide triphosphate hydrolases"/>
    <property type="match status" value="1"/>
</dbReference>
<organism evidence="2 3">
    <name type="scientific">Penicillium digitatum</name>
    <name type="common">Green mold</name>
    <dbReference type="NCBI Taxonomy" id="36651"/>
    <lineage>
        <taxon>Eukaryota</taxon>
        <taxon>Fungi</taxon>
        <taxon>Dikarya</taxon>
        <taxon>Ascomycota</taxon>
        <taxon>Pezizomycotina</taxon>
        <taxon>Eurotiomycetes</taxon>
        <taxon>Eurotiomycetidae</taxon>
        <taxon>Eurotiales</taxon>
        <taxon>Aspergillaceae</taxon>
        <taxon>Penicillium</taxon>
    </lineage>
</organism>
<dbReference type="SUPFAM" id="SSF52540">
    <property type="entry name" value="P-loop containing nucleoside triphosphate hydrolases"/>
    <property type="match status" value="1"/>
</dbReference>
<dbReference type="RefSeq" id="XP_014539188.1">
    <property type="nucleotide sequence ID" value="XM_014683702.1"/>
</dbReference>
<dbReference type="Gene3D" id="3.40.50.2020">
    <property type="match status" value="1"/>
</dbReference>
<dbReference type="Pfam" id="PF13207">
    <property type="entry name" value="AAA_17"/>
    <property type="match status" value="1"/>
</dbReference>
<evidence type="ECO:0000313" key="2">
    <source>
        <dbReference type="EMBL" id="QQK47476.1"/>
    </source>
</evidence>
<gene>
    <name evidence="2" type="ORF">Pdw03_5111</name>
</gene>
<dbReference type="AlphaFoldDB" id="A0A7T7BPM6"/>
<dbReference type="GO" id="GO:0006564">
    <property type="term" value="P:L-serine biosynthetic process"/>
    <property type="evidence" value="ECO:0007669"/>
    <property type="project" value="TreeGrafter"/>
</dbReference>
<dbReference type="GeneID" id="26228762"/>
<accession>A0A7T7BPM6</accession>
<dbReference type="CDD" id="cd06223">
    <property type="entry name" value="PRTases_typeI"/>
    <property type="match status" value="1"/>
</dbReference>
<dbReference type="GO" id="GO:0005737">
    <property type="term" value="C:cytoplasm"/>
    <property type="evidence" value="ECO:0007669"/>
    <property type="project" value="TreeGrafter"/>
</dbReference>
<dbReference type="PANTHER" id="PTHR43344:SF20">
    <property type="entry name" value="URACIL PHOSPHORIBOSYLTRANSFERASE"/>
    <property type="match status" value="1"/>
</dbReference>
<name>A0A7T7BPM6_PENDI</name>
<dbReference type="Gene3D" id="3.40.50.1000">
    <property type="entry name" value="HAD superfamily/HAD-like"/>
    <property type="match status" value="1"/>
</dbReference>
<dbReference type="SUPFAM" id="SSF56784">
    <property type="entry name" value="HAD-like"/>
    <property type="match status" value="1"/>
</dbReference>
<dbReference type="InterPro" id="IPR027417">
    <property type="entry name" value="P-loop_NTPase"/>
</dbReference>
<dbReference type="SUPFAM" id="SSF53271">
    <property type="entry name" value="PRTase-like"/>
    <property type="match status" value="1"/>
</dbReference>
<sequence length="692" mass="76217">MEVPEMMYGGNHPDSGTSPSIQVEPANLSTPVIIGLYGLPGSGKSFKLNELENVLSKDDFAFYDGSDVIAAITPGGLKAFQNLPKEAKTKCRERAIATVKQECCSTGTSAIVAGHFMFWAEEDEVGQSVCTPGDLATYTHILYLDVPAELIAEYQLNDTKRKRPSVSITHLTRWQQREQSQLRHLCRRHNILFTLLSPPLVPVTKLASIIQDFRYHTEVQNVNLAKEKMDDILASSPTLETVIVMDADKTLAQEDSGVLFWDQIRAVSAEGDTSGPMKALYSSPLGYSYTAFRQATLLYEEAAGDVEFEACCKNVASMIKMHSDILNLLHLVRGTIHVRVVVVTCGIRSVWEKVLEREGLSLAVKVIGGGRLSDGLVVTPLVKAELVTYLSATRQLYVFALGDSPLDLGMLKAADQAIVISGEETTRSSSMDRKLAEAIGQNGFQPRQSTLPPDATPRLDTTRLPLIRLTDQSFIASVFARRQNLHVCHATDRPAAKLLMTPMRDASISGPALREAHRQVGWYLATELCTQLIGIEIYHIPHVQGHRTDGHRLLNEKETLIVPLMRGGEPMALGVNDAFPLAMFYHAKAPSDLQHHHLKKMVTIVLVDSVVNSGKSILQFVQRIRSLHATIRIVVVAGVIQSETVSMSSRIARALGRFDKLNFVALRLSKNQFTGSGTTDTGNRLFNTMHMA</sequence>
<dbReference type="EMBL" id="CP060779">
    <property type="protein sequence ID" value="QQK47476.1"/>
    <property type="molecule type" value="Genomic_DNA"/>
</dbReference>
<dbReference type="Pfam" id="PF12710">
    <property type="entry name" value="HAD"/>
    <property type="match status" value="1"/>
</dbReference>
<evidence type="ECO:0000259" key="1">
    <source>
        <dbReference type="Pfam" id="PF14681"/>
    </source>
</evidence>
<dbReference type="Pfam" id="PF14681">
    <property type="entry name" value="UPRTase"/>
    <property type="match status" value="1"/>
</dbReference>
<dbReference type="GO" id="GO:0000287">
    <property type="term" value="F:magnesium ion binding"/>
    <property type="evidence" value="ECO:0007669"/>
    <property type="project" value="TreeGrafter"/>
</dbReference>
<proteinExistence type="predicted"/>
<dbReference type="InterPro" id="IPR050582">
    <property type="entry name" value="HAD-like_SerB"/>
</dbReference>
<dbReference type="VEuPathDB" id="FungiDB:PDIP_04390"/>
<reference evidence="2 3" key="1">
    <citation type="submission" date="2020-08" db="EMBL/GenBank/DDBJ databases">
        <title>The completed genome sequence of the pathogenic ascomycete fungus Penicillium digitatum.</title>
        <authorList>
            <person name="Wang M."/>
        </authorList>
    </citation>
    <scope>NUCLEOTIDE SEQUENCE [LARGE SCALE GENOMIC DNA]</scope>
    <source>
        <strain evidence="2 3">PdW03</strain>
    </source>
</reference>
<dbReference type="Proteomes" id="UP000595662">
    <property type="component" value="Chromosome 6"/>
</dbReference>
<dbReference type="InterPro" id="IPR000836">
    <property type="entry name" value="PRTase_dom"/>
</dbReference>
<dbReference type="InterPro" id="IPR036412">
    <property type="entry name" value="HAD-like_sf"/>
</dbReference>
<dbReference type="InterPro" id="IPR023214">
    <property type="entry name" value="HAD_sf"/>
</dbReference>
<dbReference type="GO" id="GO:0036424">
    <property type="term" value="F:L-phosphoserine phosphatase activity"/>
    <property type="evidence" value="ECO:0007669"/>
    <property type="project" value="TreeGrafter"/>
</dbReference>
<dbReference type="PANTHER" id="PTHR43344">
    <property type="entry name" value="PHOSPHOSERINE PHOSPHATASE"/>
    <property type="match status" value="1"/>
</dbReference>
<dbReference type="KEGG" id="pdp:PDIP_04390"/>
<dbReference type="OMA" id="GHFMFWP"/>
<protein>
    <submittedName>
        <fullName evidence="2">PRTase-like protein</fullName>
    </submittedName>
</protein>
<feature type="domain" description="Phosphoribosyltransferase" evidence="1">
    <location>
        <begin position="491"/>
        <end position="688"/>
    </location>
</feature>
<evidence type="ECO:0000313" key="3">
    <source>
        <dbReference type="Proteomes" id="UP000595662"/>
    </source>
</evidence>
<dbReference type="InterPro" id="IPR029057">
    <property type="entry name" value="PRTase-like"/>
</dbReference>